<keyword evidence="4" id="KW-0862">Zinc</keyword>
<dbReference type="OrthoDB" id="9797931at2"/>
<dbReference type="AlphaFoldDB" id="A0A0M2HWD9"/>
<dbReference type="PATRIC" id="fig|273678.4.peg.331"/>
<dbReference type="InterPro" id="IPR020843">
    <property type="entry name" value="ER"/>
</dbReference>
<dbReference type="InterPro" id="IPR013154">
    <property type="entry name" value="ADH-like_N"/>
</dbReference>
<dbReference type="PANTHER" id="PTHR43161:SF9">
    <property type="entry name" value="SORBITOL DEHYDROGENASE"/>
    <property type="match status" value="1"/>
</dbReference>
<evidence type="ECO:0000313" key="7">
    <source>
        <dbReference type="EMBL" id="KJL49225.1"/>
    </source>
</evidence>
<gene>
    <name evidence="7" type="primary">idnD</name>
    <name evidence="7" type="ORF">RS84_00338</name>
</gene>
<dbReference type="Gene3D" id="3.40.50.720">
    <property type="entry name" value="NAD(P)-binding Rossmann-like Domain"/>
    <property type="match status" value="1"/>
</dbReference>
<organism evidence="7 8">
    <name type="scientific">Microbacterium hydrocarbonoxydans</name>
    <dbReference type="NCBI Taxonomy" id="273678"/>
    <lineage>
        <taxon>Bacteria</taxon>
        <taxon>Bacillati</taxon>
        <taxon>Actinomycetota</taxon>
        <taxon>Actinomycetes</taxon>
        <taxon>Micrococcales</taxon>
        <taxon>Microbacteriaceae</taxon>
        <taxon>Microbacterium</taxon>
    </lineage>
</organism>
<comment type="cofactor">
    <cofactor evidence="1">
        <name>Zn(2+)</name>
        <dbReference type="ChEBI" id="CHEBI:29105"/>
    </cofactor>
</comment>
<reference evidence="7 8" key="1">
    <citation type="submission" date="2015-02" db="EMBL/GenBank/DDBJ databases">
        <title>Draft genome sequences of ten Microbacterium spp. with emphasis on heavy metal contaminated environments.</title>
        <authorList>
            <person name="Corretto E."/>
        </authorList>
    </citation>
    <scope>NUCLEOTIDE SEQUENCE [LARGE SCALE GENOMIC DNA]</scope>
    <source>
        <strain evidence="7 8">SA35</strain>
    </source>
</reference>
<name>A0A0M2HWD9_9MICO</name>
<dbReference type="EC" id="1.1.1.264" evidence="7"/>
<dbReference type="SUPFAM" id="SSF51735">
    <property type="entry name" value="NAD(P)-binding Rossmann-fold domains"/>
    <property type="match status" value="1"/>
</dbReference>
<protein>
    <submittedName>
        <fullName evidence="7">L-idonate 5-dehydrogenase (NAD(P)(+))</fullName>
        <ecNumber evidence="7">1.1.1.264</ecNumber>
    </submittedName>
</protein>
<evidence type="ECO:0000259" key="6">
    <source>
        <dbReference type="SMART" id="SM00829"/>
    </source>
</evidence>
<evidence type="ECO:0000256" key="1">
    <source>
        <dbReference type="ARBA" id="ARBA00001947"/>
    </source>
</evidence>
<dbReference type="Proteomes" id="UP000033900">
    <property type="component" value="Unassembled WGS sequence"/>
</dbReference>
<feature type="domain" description="Enoyl reductase (ER)" evidence="6">
    <location>
        <begin position="10"/>
        <end position="339"/>
    </location>
</feature>
<dbReference type="GO" id="GO:0050572">
    <property type="term" value="F:L-idonate 5-dehydrogenase [NAD(P)+] activity"/>
    <property type="evidence" value="ECO:0007669"/>
    <property type="project" value="UniProtKB-EC"/>
</dbReference>
<dbReference type="Pfam" id="PF00107">
    <property type="entry name" value="ADH_zinc_N"/>
    <property type="match status" value="1"/>
</dbReference>
<dbReference type="InterPro" id="IPR011032">
    <property type="entry name" value="GroES-like_sf"/>
</dbReference>
<comment type="caution">
    <text evidence="7">The sequence shown here is derived from an EMBL/GenBank/DDBJ whole genome shotgun (WGS) entry which is preliminary data.</text>
</comment>
<evidence type="ECO:0000256" key="3">
    <source>
        <dbReference type="ARBA" id="ARBA00022723"/>
    </source>
</evidence>
<accession>A0A0M2HWD9</accession>
<dbReference type="InterPro" id="IPR013149">
    <property type="entry name" value="ADH-like_C"/>
</dbReference>
<keyword evidence="8" id="KW-1185">Reference proteome</keyword>
<evidence type="ECO:0000313" key="8">
    <source>
        <dbReference type="Proteomes" id="UP000033900"/>
    </source>
</evidence>
<dbReference type="SMART" id="SM00829">
    <property type="entry name" value="PKS_ER"/>
    <property type="match status" value="1"/>
</dbReference>
<dbReference type="InterPro" id="IPR036291">
    <property type="entry name" value="NAD(P)-bd_dom_sf"/>
</dbReference>
<evidence type="ECO:0000256" key="2">
    <source>
        <dbReference type="ARBA" id="ARBA00008072"/>
    </source>
</evidence>
<sequence>MSNLAVVAYAADDLRVEDAGTPVPAADEAVVRIAYGGICGSDLHYLRHGAAGASILREPMILGHEVSGVVVVEAADGTGPAAGTPVAVHPLTPHGDGVTPWPADRPNLAPASSYLGSALHLPHTQGAFAQRVAIPGRMLHEVPASLDLRVAALAEPAAVAWHGLARAGDVRDRSVAVIGAGPIGQLVASVARRAGASVVTVTDLHEKPRRIAEARGIRSLDARDADAISALHADVVVESSGTEPGLSAAVSAAARGGTVVLLGLQRAGDVAVPMSTAITRELTLTGSFRFAAEFDDVIAALADGSLDVSGIVSEVRPAADALAAFALAADPASSCKVLLDFAAD</sequence>
<dbReference type="RefSeq" id="WP_045256016.1">
    <property type="nucleotide sequence ID" value="NZ_JYJB01000004.1"/>
</dbReference>
<dbReference type="GO" id="GO:0046872">
    <property type="term" value="F:metal ion binding"/>
    <property type="evidence" value="ECO:0007669"/>
    <property type="project" value="UniProtKB-KW"/>
</dbReference>
<dbReference type="EMBL" id="JYJB01000004">
    <property type="protein sequence ID" value="KJL49225.1"/>
    <property type="molecule type" value="Genomic_DNA"/>
</dbReference>
<evidence type="ECO:0000256" key="4">
    <source>
        <dbReference type="ARBA" id="ARBA00022833"/>
    </source>
</evidence>
<dbReference type="SUPFAM" id="SSF50129">
    <property type="entry name" value="GroES-like"/>
    <property type="match status" value="1"/>
</dbReference>
<keyword evidence="5 7" id="KW-0560">Oxidoreductase</keyword>
<dbReference type="PANTHER" id="PTHR43161">
    <property type="entry name" value="SORBITOL DEHYDROGENASE"/>
    <property type="match status" value="1"/>
</dbReference>
<comment type="similarity">
    <text evidence="2">Belongs to the zinc-containing alcohol dehydrogenase family.</text>
</comment>
<dbReference type="STRING" id="273678.RS84_00338"/>
<keyword evidence="3" id="KW-0479">Metal-binding</keyword>
<evidence type="ECO:0000256" key="5">
    <source>
        <dbReference type="ARBA" id="ARBA00023002"/>
    </source>
</evidence>
<proteinExistence type="inferred from homology"/>
<dbReference type="Gene3D" id="3.90.180.10">
    <property type="entry name" value="Medium-chain alcohol dehydrogenases, catalytic domain"/>
    <property type="match status" value="1"/>
</dbReference>
<dbReference type="Pfam" id="PF08240">
    <property type="entry name" value="ADH_N"/>
    <property type="match status" value="1"/>
</dbReference>